<accession>A0A6B2L9Q0</accession>
<dbReference type="InterPro" id="IPR013083">
    <property type="entry name" value="Znf_RING/FYVE/PHD"/>
</dbReference>
<dbReference type="AlphaFoldDB" id="A0A6B2L9Q0"/>
<evidence type="ECO:0000256" key="2">
    <source>
        <dbReference type="ARBA" id="ARBA00022771"/>
    </source>
</evidence>
<dbReference type="SUPFAM" id="SSF57903">
    <property type="entry name" value="FYVE/PHD zinc finger"/>
    <property type="match status" value="1"/>
</dbReference>
<dbReference type="InterPro" id="IPR029058">
    <property type="entry name" value="AB_hydrolase_fold"/>
</dbReference>
<evidence type="ECO:0000256" key="1">
    <source>
        <dbReference type="ARBA" id="ARBA00022723"/>
    </source>
</evidence>
<dbReference type="EMBL" id="GIBP01004692">
    <property type="protein sequence ID" value="NDV33661.1"/>
    <property type="molecule type" value="Transcribed_RNA"/>
</dbReference>
<dbReference type="SUPFAM" id="SSF53474">
    <property type="entry name" value="alpha/beta-Hydrolases"/>
    <property type="match status" value="1"/>
</dbReference>
<dbReference type="InterPro" id="IPR000073">
    <property type="entry name" value="AB_hydrolase_1"/>
</dbReference>
<dbReference type="Gene3D" id="3.40.50.1820">
    <property type="entry name" value="alpha/beta hydrolase"/>
    <property type="match status" value="1"/>
</dbReference>
<name>A0A6B2L9Q0_9EUKA</name>
<dbReference type="PANTHER" id="PTHR46753:SF3">
    <property type="entry name" value="PDZ DOMAIN-CONTAINING PROTEIN"/>
    <property type="match status" value="1"/>
</dbReference>
<dbReference type="Gene3D" id="3.30.40.10">
    <property type="entry name" value="Zinc/RING finger domain, C3HC4 (zinc finger)"/>
    <property type="match status" value="1"/>
</dbReference>
<reference evidence="6" key="1">
    <citation type="journal article" date="2020" name="J. Eukaryot. Microbiol.">
        <title>De novo Sequencing, Assembly and Annotation of the Transcriptome for the Free-Living Testate Amoeba Arcella intermedia.</title>
        <authorList>
            <person name="Ribeiro G.M."/>
            <person name="Porfirio-Sousa A.L."/>
            <person name="Maurer-Alcala X.X."/>
            <person name="Katz L.A."/>
            <person name="Lahr D.J.G."/>
        </authorList>
    </citation>
    <scope>NUCLEOTIDE SEQUENCE</scope>
</reference>
<sequence length="331" mass="37104">MKENWQPDNEAKACGACMTPFNLIIRKHHCRACGKIFCNDCCNFYTLPPDKHNMEDITRYCEECFINYRSSLNFNATFDVIGPEEGPAAILVHGGSTCRAMWSYHVKEWSKYMRCYCIDLPGHGSLMHQKLSMDAAVDYIIKFVTDTIPQKPVLYIGGSLGGYIGMEVIGKRSDLFYAAVIADAGQNVGKDASLAAKVGLTLMELMSSMSNDTLLKFLMAQCKTVDQEVLENTAIRPGMYFNSASDQVAVLEKSNPFVSLPKFQGPIMFANGTMDHRDSEAVWQALSKNAKLKLYHGDHFFLSDKVNFPLFVEDVLQFARDIGFLKEPSEN</sequence>
<dbReference type="InterPro" id="IPR000306">
    <property type="entry name" value="Znf_FYVE"/>
</dbReference>
<protein>
    <recommendedName>
        <fullName evidence="5">FYVE-type domain-containing protein</fullName>
    </recommendedName>
</protein>
<evidence type="ECO:0000256" key="3">
    <source>
        <dbReference type="ARBA" id="ARBA00022833"/>
    </source>
</evidence>
<evidence type="ECO:0000313" key="6">
    <source>
        <dbReference type="EMBL" id="NDV33661.1"/>
    </source>
</evidence>
<dbReference type="Pfam" id="PF01363">
    <property type="entry name" value="FYVE"/>
    <property type="match status" value="1"/>
</dbReference>
<dbReference type="InterPro" id="IPR011011">
    <property type="entry name" value="Znf_FYVE_PHD"/>
</dbReference>
<dbReference type="InterPro" id="IPR017455">
    <property type="entry name" value="Znf_FYVE-rel"/>
</dbReference>
<keyword evidence="2 4" id="KW-0863">Zinc-finger</keyword>
<dbReference type="PANTHER" id="PTHR46753">
    <property type="entry name" value="FYVE AND COILED-COIL DOMAIN-CONTAINING PROTEIN 1"/>
    <property type="match status" value="1"/>
</dbReference>
<feature type="domain" description="FYVE-type" evidence="5">
    <location>
        <begin position="8"/>
        <end position="69"/>
    </location>
</feature>
<evidence type="ECO:0000256" key="4">
    <source>
        <dbReference type="PROSITE-ProRule" id="PRU00091"/>
    </source>
</evidence>
<organism evidence="6">
    <name type="scientific">Arcella intermedia</name>
    <dbReference type="NCBI Taxonomy" id="1963864"/>
    <lineage>
        <taxon>Eukaryota</taxon>
        <taxon>Amoebozoa</taxon>
        <taxon>Tubulinea</taxon>
        <taxon>Elardia</taxon>
        <taxon>Arcellinida</taxon>
        <taxon>Sphaerothecina</taxon>
        <taxon>Arcellidae</taxon>
        <taxon>Arcella</taxon>
    </lineage>
</organism>
<dbReference type="GO" id="GO:0008270">
    <property type="term" value="F:zinc ion binding"/>
    <property type="evidence" value="ECO:0007669"/>
    <property type="project" value="UniProtKB-KW"/>
</dbReference>
<dbReference type="PROSITE" id="PS50178">
    <property type="entry name" value="ZF_FYVE"/>
    <property type="match status" value="1"/>
</dbReference>
<evidence type="ECO:0000259" key="5">
    <source>
        <dbReference type="PROSITE" id="PS50178"/>
    </source>
</evidence>
<keyword evidence="3" id="KW-0862">Zinc</keyword>
<dbReference type="Pfam" id="PF12697">
    <property type="entry name" value="Abhydrolase_6"/>
    <property type="match status" value="1"/>
</dbReference>
<dbReference type="SMART" id="SM00064">
    <property type="entry name" value="FYVE"/>
    <property type="match status" value="1"/>
</dbReference>
<keyword evidence="1" id="KW-0479">Metal-binding</keyword>
<proteinExistence type="predicted"/>